<name>A0A484C2R6_PERFV</name>
<proteinExistence type="predicted"/>
<evidence type="ECO:0000313" key="4">
    <source>
        <dbReference type="Proteomes" id="UP000295070"/>
    </source>
</evidence>
<organism evidence="3 4">
    <name type="scientific">Perca flavescens</name>
    <name type="common">American yellow perch</name>
    <name type="synonym">Morone flavescens</name>
    <dbReference type="NCBI Taxonomy" id="8167"/>
    <lineage>
        <taxon>Eukaryota</taxon>
        <taxon>Metazoa</taxon>
        <taxon>Chordata</taxon>
        <taxon>Craniata</taxon>
        <taxon>Vertebrata</taxon>
        <taxon>Euteleostomi</taxon>
        <taxon>Actinopterygii</taxon>
        <taxon>Neopterygii</taxon>
        <taxon>Teleostei</taxon>
        <taxon>Neoteleostei</taxon>
        <taxon>Acanthomorphata</taxon>
        <taxon>Eupercaria</taxon>
        <taxon>Perciformes</taxon>
        <taxon>Percoidei</taxon>
        <taxon>Percidae</taxon>
        <taxon>Percinae</taxon>
        <taxon>Perca</taxon>
    </lineage>
</organism>
<sequence>MSSGSEPRQRRDSKEHPPDMSELKDKLKQHAASFIREFDSSEHRMRQIVREFREISDGVRETQEGPGTWVRHSATGGMGLQGFGGLLGWGASLLGGLVGAAAAGGGGATVGRSGLVEGAVGGARNPKKVDESPERVEELGEEFKKIIERLKNDLREIKRMCEKLEQRSAEVQAEKTLRDMEELQSILRRVCEDRTGRGIRILADLCKTVVDACENMKKDLKGFTEK</sequence>
<evidence type="ECO:0000256" key="1">
    <source>
        <dbReference type="SAM" id="Coils"/>
    </source>
</evidence>
<dbReference type="EMBL" id="SCKG01000057">
    <property type="protein sequence ID" value="TDG95864.1"/>
    <property type="molecule type" value="Genomic_DNA"/>
</dbReference>
<comment type="caution">
    <text evidence="3">The sequence shown here is derived from an EMBL/GenBank/DDBJ whole genome shotgun (WGS) entry which is preliminary data.</text>
</comment>
<dbReference type="AlphaFoldDB" id="A0A484C2R6"/>
<reference evidence="3 4" key="1">
    <citation type="submission" date="2019-01" db="EMBL/GenBank/DDBJ databases">
        <title>A chromosome-scale genome assembly of the yellow perch, Perca flavescens.</title>
        <authorList>
            <person name="Feron R."/>
            <person name="Morvezen R."/>
            <person name="Bestin A."/>
            <person name="Haffray P."/>
            <person name="Klopp C."/>
            <person name="Zahm M."/>
            <person name="Cabau C."/>
            <person name="Roques C."/>
            <person name="Donnadieu C."/>
            <person name="Bouchez O."/>
            <person name="Christie M."/>
            <person name="Larson W."/>
            <person name="Guiguen Y."/>
        </authorList>
    </citation>
    <scope>NUCLEOTIDE SEQUENCE [LARGE SCALE GENOMIC DNA]</scope>
    <source>
        <strain evidence="3">YP-PL-M2</strain>
        <tissue evidence="3">Blood</tissue>
    </source>
</reference>
<accession>A0A484C2R6</accession>
<keyword evidence="4" id="KW-1185">Reference proteome</keyword>
<feature type="region of interest" description="Disordered" evidence="2">
    <location>
        <begin position="1"/>
        <end position="28"/>
    </location>
</feature>
<gene>
    <name evidence="3" type="ORF">EPR50_G00244470</name>
</gene>
<evidence type="ECO:0000256" key="2">
    <source>
        <dbReference type="SAM" id="MobiDB-lite"/>
    </source>
</evidence>
<keyword evidence="1" id="KW-0175">Coiled coil</keyword>
<dbReference type="Proteomes" id="UP000295070">
    <property type="component" value="Unassembled WGS sequence"/>
</dbReference>
<evidence type="ECO:0000313" key="3">
    <source>
        <dbReference type="EMBL" id="TDG95864.1"/>
    </source>
</evidence>
<feature type="coiled-coil region" evidence="1">
    <location>
        <begin position="136"/>
        <end position="174"/>
    </location>
</feature>
<protein>
    <submittedName>
        <fullName evidence="3">Uncharacterized protein</fullName>
    </submittedName>
</protein>
<feature type="compositionally biased region" description="Basic and acidic residues" evidence="2">
    <location>
        <begin position="7"/>
        <end position="28"/>
    </location>
</feature>